<dbReference type="Proteomes" id="UP000184172">
    <property type="component" value="Unassembled WGS sequence"/>
</dbReference>
<dbReference type="InterPro" id="IPR001789">
    <property type="entry name" value="Sig_transdc_resp-reg_receiver"/>
</dbReference>
<keyword evidence="10" id="KW-1185">Reference proteome</keyword>
<dbReference type="Pfam" id="PF00027">
    <property type="entry name" value="cNMP_binding"/>
    <property type="match status" value="1"/>
</dbReference>
<dbReference type="CDD" id="cd00038">
    <property type="entry name" value="CAP_ED"/>
    <property type="match status" value="1"/>
</dbReference>
<dbReference type="RefSeq" id="WP_073221961.1">
    <property type="nucleotide sequence ID" value="NZ_FNNS01000037.1"/>
</dbReference>
<dbReference type="CDD" id="cd17574">
    <property type="entry name" value="REC_OmpR"/>
    <property type="match status" value="1"/>
</dbReference>
<dbReference type="Pfam" id="PF00072">
    <property type="entry name" value="Response_reg"/>
    <property type="match status" value="1"/>
</dbReference>
<dbReference type="GO" id="GO:0006355">
    <property type="term" value="P:regulation of DNA-templated transcription"/>
    <property type="evidence" value="ECO:0007669"/>
    <property type="project" value="InterPro"/>
</dbReference>
<dbReference type="InterPro" id="IPR012318">
    <property type="entry name" value="HTH_CRP"/>
</dbReference>
<organism evidence="9 10">
    <name type="scientific">Aequorivita viscosa</name>
    <dbReference type="NCBI Taxonomy" id="797419"/>
    <lineage>
        <taxon>Bacteria</taxon>
        <taxon>Pseudomonadati</taxon>
        <taxon>Bacteroidota</taxon>
        <taxon>Flavobacteriia</taxon>
        <taxon>Flavobacteriales</taxon>
        <taxon>Flavobacteriaceae</taxon>
        <taxon>Aequorivita</taxon>
    </lineage>
</organism>
<dbReference type="Gene3D" id="2.60.120.10">
    <property type="entry name" value="Jelly Rolls"/>
    <property type="match status" value="1"/>
</dbReference>
<dbReference type="InterPro" id="IPR036390">
    <property type="entry name" value="WH_DNA-bd_sf"/>
</dbReference>
<dbReference type="Gene3D" id="3.40.50.2300">
    <property type="match status" value="1"/>
</dbReference>
<accession>A0A1M6NYP4</accession>
<evidence type="ECO:0000256" key="4">
    <source>
        <dbReference type="ARBA" id="ARBA00023163"/>
    </source>
</evidence>
<evidence type="ECO:0000256" key="2">
    <source>
        <dbReference type="ARBA" id="ARBA00023015"/>
    </source>
</evidence>
<keyword evidence="4" id="KW-0804">Transcription</keyword>
<dbReference type="PROSITE" id="PS50042">
    <property type="entry name" value="CNMP_BINDING_3"/>
    <property type="match status" value="1"/>
</dbReference>
<dbReference type="STRING" id="797419.SAMN05216556_13717"/>
<feature type="domain" description="Cyclic nucleotide-binding" evidence="6">
    <location>
        <begin position="152"/>
        <end position="258"/>
    </location>
</feature>
<dbReference type="OrthoDB" id="9127033at2"/>
<dbReference type="PANTHER" id="PTHR43547">
    <property type="entry name" value="TWO-COMPONENT HISTIDINE KINASE"/>
    <property type="match status" value="1"/>
</dbReference>
<feature type="modified residue" description="4-aspartylphosphate" evidence="5">
    <location>
        <position position="52"/>
    </location>
</feature>
<keyword evidence="9" id="KW-0418">Kinase</keyword>
<evidence type="ECO:0000259" key="6">
    <source>
        <dbReference type="PROSITE" id="PS50042"/>
    </source>
</evidence>
<dbReference type="GO" id="GO:0000155">
    <property type="term" value="F:phosphorelay sensor kinase activity"/>
    <property type="evidence" value="ECO:0007669"/>
    <property type="project" value="TreeGrafter"/>
</dbReference>
<keyword evidence="3" id="KW-0238">DNA-binding</keyword>
<dbReference type="SUPFAM" id="SSF51206">
    <property type="entry name" value="cAMP-binding domain-like"/>
    <property type="match status" value="1"/>
</dbReference>
<gene>
    <name evidence="9" type="ORF">SAMN04487908_14017</name>
</gene>
<dbReference type="InterPro" id="IPR011006">
    <property type="entry name" value="CheY-like_superfamily"/>
</dbReference>
<evidence type="ECO:0000256" key="5">
    <source>
        <dbReference type="PROSITE-ProRule" id="PRU00169"/>
    </source>
</evidence>
<evidence type="ECO:0000313" key="10">
    <source>
        <dbReference type="Proteomes" id="UP000184172"/>
    </source>
</evidence>
<reference evidence="10" key="1">
    <citation type="submission" date="2016-11" db="EMBL/GenBank/DDBJ databases">
        <authorList>
            <person name="Varghese N."/>
            <person name="Submissions S."/>
        </authorList>
    </citation>
    <scope>NUCLEOTIDE SEQUENCE [LARGE SCALE GENOMIC DNA]</scope>
    <source>
        <strain evidence="10">DSM 26349</strain>
    </source>
</reference>
<evidence type="ECO:0000259" key="7">
    <source>
        <dbReference type="PROSITE" id="PS50110"/>
    </source>
</evidence>
<dbReference type="GO" id="GO:0003677">
    <property type="term" value="F:DNA binding"/>
    <property type="evidence" value="ECO:0007669"/>
    <property type="project" value="UniProtKB-KW"/>
</dbReference>
<keyword evidence="1 5" id="KW-0597">Phosphoprotein</keyword>
<feature type="domain" description="HTH crp-type" evidence="8">
    <location>
        <begin position="272"/>
        <end position="341"/>
    </location>
</feature>
<dbReference type="InterPro" id="IPR018490">
    <property type="entry name" value="cNMP-bd_dom_sf"/>
</dbReference>
<evidence type="ECO:0000256" key="1">
    <source>
        <dbReference type="ARBA" id="ARBA00022553"/>
    </source>
</evidence>
<dbReference type="PANTHER" id="PTHR43547:SF2">
    <property type="entry name" value="HYBRID SIGNAL TRANSDUCTION HISTIDINE KINASE C"/>
    <property type="match status" value="1"/>
</dbReference>
<feature type="domain" description="Response regulatory" evidence="7">
    <location>
        <begin position="3"/>
        <end position="119"/>
    </location>
</feature>
<dbReference type="SUPFAM" id="SSF52172">
    <property type="entry name" value="CheY-like"/>
    <property type="match status" value="1"/>
</dbReference>
<dbReference type="Pfam" id="PF13545">
    <property type="entry name" value="HTH_Crp_2"/>
    <property type="match status" value="1"/>
</dbReference>
<dbReference type="SMART" id="SM00448">
    <property type="entry name" value="REC"/>
    <property type="match status" value="1"/>
</dbReference>
<dbReference type="EMBL" id="FQYV01000040">
    <property type="protein sequence ID" value="SHK00857.1"/>
    <property type="molecule type" value="Genomic_DNA"/>
</dbReference>
<dbReference type="SMART" id="SM00100">
    <property type="entry name" value="cNMP"/>
    <property type="match status" value="1"/>
</dbReference>
<dbReference type="PROSITE" id="PS51063">
    <property type="entry name" value="HTH_CRP_2"/>
    <property type="match status" value="1"/>
</dbReference>
<dbReference type="SMART" id="SM00419">
    <property type="entry name" value="HTH_CRP"/>
    <property type="match status" value="1"/>
</dbReference>
<dbReference type="AlphaFoldDB" id="A0A1M6NYP4"/>
<dbReference type="InterPro" id="IPR014710">
    <property type="entry name" value="RmlC-like_jellyroll"/>
</dbReference>
<protein>
    <submittedName>
        <fullName evidence="9">cAMP-binding domain of CRP or a regulatory subunit of cAMP-dependent protein kinases</fullName>
    </submittedName>
</protein>
<keyword evidence="9" id="KW-0808">Transferase</keyword>
<dbReference type="InterPro" id="IPR000595">
    <property type="entry name" value="cNMP-bd_dom"/>
</dbReference>
<proteinExistence type="predicted"/>
<evidence type="ECO:0000256" key="3">
    <source>
        <dbReference type="ARBA" id="ARBA00023125"/>
    </source>
</evidence>
<sequence>MKTILLIEDDTALRENTAELLELSGYKVSTAPNGRSGIEKAKQHLPNIIICDIMMPEVDGYGVLEAITADETTRHIPFIFLSAKTEHKEIRKGMDLGADDYLTKPFDEDELMSAVESRLAKASLTAENEKSNVVTSDDTPKNLHQLKNLFCDEGEESNYKKGENIYRKGDHSNNLYLILRGVVKTHTMDTNAKELITGLYKADDFLGFTTFDNNNPYEETATAVEDSEIVGISKSHLVEILKKSQDVSLELMNLLSDNLSDVKQQLLRMAYSSVKKKTAATILQFVDIMNLKPNVPIRISRSDLATTAGIATESLIRTLSDFKKDGLIEIEGRSIHILNPEGLREME</sequence>
<evidence type="ECO:0000259" key="8">
    <source>
        <dbReference type="PROSITE" id="PS51063"/>
    </source>
</evidence>
<dbReference type="SUPFAM" id="SSF46785">
    <property type="entry name" value="Winged helix' DNA-binding domain"/>
    <property type="match status" value="1"/>
</dbReference>
<dbReference type="PROSITE" id="PS50110">
    <property type="entry name" value="RESPONSE_REGULATORY"/>
    <property type="match status" value="1"/>
</dbReference>
<dbReference type="Gene3D" id="1.10.10.10">
    <property type="entry name" value="Winged helix-like DNA-binding domain superfamily/Winged helix DNA-binding domain"/>
    <property type="match status" value="1"/>
</dbReference>
<dbReference type="InterPro" id="IPR036388">
    <property type="entry name" value="WH-like_DNA-bd_sf"/>
</dbReference>
<name>A0A1M6NYP4_9FLAO</name>
<keyword evidence="2" id="KW-0805">Transcription regulation</keyword>
<evidence type="ECO:0000313" key="9">
    <source>
        <dbReference type="EMBL" id="SHK00857.1"/>
    </source>
</evidence>